<dbReference type="InterPro" id="IPR027417">
    <property type="entry name" value="P-loop_NTPase"/>
</dbReference>
<dbReference type="InterPro" id="IPR005331">
    <property type="entry name" value="Sulfotransferase"/>
</dbReference>
<sequence length="540" mass="59695">MTRRAFFVIGMHRSGTSAVAAALRLGRSQPGAAIAALPQDGAEAGFDPAAAVMRLNVRLLQMAGGRWDRIPLWLRWDDFSPVDFGAWCAETFAEVAGRVWDEAFAGTEDDVVCSDPRLALTLPMWSHVASSRGFSPRVLLVHRAPGPIMASLSRHHGLSYPQSADLLADYWAQMLCRAPEEARVIGWERFCADPVATMEGLGLPPGSPDALRRFVRPLPQAASLGVIPPPFMPKFLRDCDALLSSAHGAAVPQEATSLAGPCLQQRGDQKQLTGRTYLLAKPGNVATFNVITRRQRTVVLHCHIFKNAGSSVDALLKRNFGKRWTETEFPGRGGFSNADLTNSFIRTFDQYDAVSTHTGDWWLGHDDAALSVRPIVFLRHPILRIRSAYAFERKQEADTLGAKLAKQHDFSDYVKARLDIPGDLAFRDFQARRFAAFDDRNYTDVRSAAFRALERLPFVGLVDDFAGAAKRMEIYLKQDFPSFEAFDVRANATDASNASLSDKLERTLAELSDDVRERVLMENAVDLALYEAAGHKYPAS</sequence>
<dbReference type="Pfam" id="PF03567">
    <property type="entry name" value="Sulfotransfer_2"/>
    <property type="match status" value="1"/>
</dbReference>
<evidence type="ECO:0000313" key="2">
    <source>
        <dbReference type="Proteomes" id="UP001164020"/>
    </source>
</evidence>
<proteinExistence type="predicted"/>
<dbReference type="Proteomes" id="UP001164020">
    <property type="component" value="Chromosome"/>
</dbReference>
<organism evidence="1 2">
    <name type="scientific">Jiella pelagia</name>
    <dbReference type="NCBI Taxonomy" id="2986949"/>
    <lineage>
        <taxon>Bacteria</taxon>
        <taxon>Pseudomonadati</taxon>
        <taxon>Pseudomonadota</taxon>
        <taxon>Alphaproteobacteria</taxon>
        <taxon>Hyphomicrobiales</taxon>
        <taxon>Aurantimonadaceae</taxon>
        <taxon>Jiella</taxon>
    </lineage>
</organism>
<reference evidence="1" key="1">
    <citation type="submission" date="2022-12" db="EMBL/GenBank/DDBJ databases">
        <title>Jiella pelagia sp. nov., isolated from phosphonate enriched culture of Northwest Pacific surface seawater.</title>
        <authorList>
            <person name="Shin D.Y."/>
            <person name="Hwang C.Y."/>
        </authorList>
    </citation>
    <scope>NUCLEOTIDE SEQUENCE</scope>
    <source>
        <strain evidence="1">HL-NP1</strain>
    </source>
</reference>
<dbReference type="RefSeq" id="WP_268883261.1">
    <property type="nucleotide sequence ID" value="NZ_CP114029.1"/>
</dbReference>
<keyword evidence="2" id="KW-1185">Reference proteome</keyword>
<accession>A0ABY7C7E6</accession>
<evidence type="ECO:0000313" key="1">
    <source>
        <dbReference type="EMBL" id="WAP70735.1"/>
    </source>
</evidence>
<gene>
    <name evidence="1" type="ORF">OH818_12375</name>
</gene>
<protein>
    <submittedName>
        <fullName evidence="1">Sulfotransferase family 2 domain-containing protein</fullName>
    </submittedName>
</protein>
<dbReference type="Gene3D" id="3.40.50.300">
    <property type="entry name" value="P-loop containing nucleotide triphosphate hydrolases"/>
    <property type="match status" value="2"/>
</dbReference>
<dbReference type="SUPFAM" id="SSF52540">
    <property type="entry name" value="P-loop containing nucleoside triphosphate hydrolases"/>
    <property type="match status" value="1"/>
</dbReference>
<dbReference type="EMBL" id="CP114029">
    <property type="protein sequence ID" value="WAP70735.1"/>
    <property type="molecule type" value="Genomic_DNA"/>
</dbReference>
<name>A0ABY7C7E6_9HYPH</name>